<dbReference type="Gene3D" id="1.10.8.60">
    <property type="match status" value="2"/>
</dbReference>
<dbReference type="GO" id="GO:0005737">
    <property type="term" value="C:cytoplasm"/>
    <property type="evidence" value="ECO:0007669"/>
    <property type="project" value="TreeGrafter"/>
</dbReference>
<dbReference type="InterPro" id="IPR003593">
    <property type="entry name" value="AAA+_ATPase"/>
</dbReference>
<keyword evidence="3" id="KW-1185">Reference proteome</keyword>
<proteinExistence type="predicted"/>
<protein>
    <recommendedName>
        <fullName evidence="1">AAA+ ATPase domain-containing protein</fullName>
    </recommendedName>
</protein>
<dbReference type="SUPFAM" id="SSF52540">
    <property type="entry name" value="P-loop containing nucleoside triphosphate hydrolases"/>
    <property type="match status" value="2"/>
</dbReference>
<dbReference type="Proteomes" id="UP001344447">
    <property type="component" value="Unassembled WGS sequence"/>
</dbReference>
<evidence type="ECO:0000313" key="2">
    <source>
        <dbReference type="EMBL" id="KAK5575048.1"/>
    </source>
</evidence>
<dbReference type="SMART" id="SM00382">
    <property type="entry name" value="AAA"/>
    <property type="match status" value="1"/>
</dbReference>
<dbReference type="PANTHER" id="PTHR23077:SF51">
    <property type="entry name" value="AAA+ ATPASE DOMAIN-CONTAINING PROTEIN"/>
    <property type="match status" value="1"/>
</dbReference>
<dbReference type="InterPro" id="IPR027417">
    <property type="entry name" value="P-loop_NTPase"/>
</dbReference>
<evidence type="ECO:0000259" key="1">
    <source>
        <dbReference type="SMART" id="SM00382"/>
    </source>
</evidence>
<dbReference type="EMBL" id="JAVFKY010000006">
    <property type="protein sequence ID" value="KAK5575048.1"/>
    <property type="molecule type" value="Genomic_DNA"/>
</dbReference>
<organism evidence="2 3">
    <name type="scientific">Dictyostelium firmibasis</name>
    <dbReference type="NCBI Taxonomy" id="79012"/>
    <lineage>
        <taxon>Eukaryota</taxon>
        <taxon>Amoebozoa</taxon>
        <taxon>Evosea</taxon>
        <taxon>Eumycetozoa</taxon>
        <taxon>Dictyostelia</taxon>
        <taxon>Dictyosteliales</taxon>
        <taxon>Dictyosteliaceae</taxon>
        <taxon>Dictyostelium</taxon>
    </lineage>
</organism>
<dbReference type="PANTHER" id="PTHR23077">
    <property type="entry name" value="AAA-FAMILY ATPASE"/>
    <property type="match status" value="1"/>
</dbReference>
<gene>
    <name evidence="2" type="ORF">RB653_010303</name>
</gene>
<reference evidence="2 3" key="1">
    <citation type="submission" date="2023-11" db="EMBL/GenBank/DDBJ databases">
        <title>Dfirmibasis_genome.</title>
        <authorList>
            <person name="Edelbroek B."/>
            <person name="Kjellin J."/>
            <person name="Jerlstrom-Hultqvist J."/>
            <person name="Soderbom F."/>
        </authorList>
    </citation>
    <scope>NUCLEOTIDE SEQUENCE [LARGE SCALE GENOMIC DNA]</scope>
    <source>
        <strain evidence="2 3">TNS-C-14</strain>
    </source>
</reference>
<accession>A0AAN7TTT2</accession>
<comment type="caution">
    <text evidence="2">The sequence shown here is derived from an EMBL/GenBank/DDBJ whole genome shotgun (WGS) entry which is preliminary data.</text>
</comment>
<dbReference type="FunFam" id="1.10.8.60:FF:000330">
    <property type="entry name" value="Protein CBR-CDC-48.3"/>
    <property type="match status" value="1"/>
</dbReference>
<dbReference type="InterPro" id="IPR050168">
    <property type="entry name" value="AAA_ATPase_domain"/>
</dbReference>
<dbReference type="GO" id="GO:0016887">
    <property type="term" value="F:ATP hydrolysis activity"/>
    <property type="evidence" value="ECO:0007669"/>
    <property type="project" value="InterPro"/>
</dbReference>
<dbReference type="InterPro" id="IPR003959">
    <property type="entry name" value="ATPase_AAA_core"/>
</dbReference>
<dbReference type="GO" id="GO:0005524">
    <property type="term" value="F:ATP binding"/>
    <property type="evidence" value="ECO:0007669"/>
    <property type="project" value="InterPro"/>
</dbReference>
<feature type="domain" description="AAA+ ATPase" evidence="1">
    <location>
        <begin position="521"/>
        <end position="661"/>
    </location>
</feature>
<dbReference type="FunFam" id="3.40.50.300:FF:000661">
    <property type="entry name" value="calmodulin-interacting protein 111 isoform X1"/>
    <property type="match status" value="1"/>
</dbReference>
<dbReference type="Pfam" id="PF00004">
    <property type="entry name" value="AAA"/>
    <property type="match status" value="2"/>
</dbReference>
<sequence>MIVPEFIFNENVQYNQIKCNPKTIESLKLSSYQFIRLFISNNYCLIVEVTPDVTIDDNIILLSNQIIKFSNIKNQINRYNFNFEPIEIILNNNYNKINNVTITIKKINSSYNGKIISNSLKRYFSYKPIIKDCEYLCPIVGNMCIFRVIDIKRVKNNNNKIIGENCFEHIQQFLENNNNIDEIIIIDDQNAGTGAENKELNLELIDIKEQVEQLSEFLKLKFNTSLGMNSKYSNQLNFLKSKGILIDGPEGTSKLPLIEFVSKRYNSKYINLNELINGSNNSGNNEQQQQHSKEPMIYILNNLDSIVGKISDNENSYQKKTIQRLANFIDNIKSNEIILSTCTSVENIDQSIIRAGRIDRFINLTIPTQSKRILILSSLLKNTPLHYGNVDDHVYDNEYKITNREQFIVELSKITPGFLFKDLTKLCRTVSLLTISNIEEEEEEEKEKDRKTEKEIKISFKIFKEALKLIKPSTLINFDVTVQNVKWDRIGGYKQVKERFRELIEWPLKYQDTFKRLSLNNSSGLLLHGPSGCGKSLMVKAIATEMSINFISIKGSDIYSKWLGESERIIRDLFKSARLSSPCIMFFDEIDSLTLSRGSGDDNEDGGTSKRILSQLLNEMDGIQIKSQIFLIGCTNSIQSIDSALLRPGRFESLIHIDLPSLEDRLDILYVLSGNQLNFNKEEITDQVWLDIANQTNDFTGSQLYDLCNQAGIIQLETDINSQSISKQSLYNSLNKLKN</sequence>
<evidence type="ECO:0000313" key="3">
    <source>
        <dbReference type="Proteomes" id="UP001344447"/>
    </source>
</evidence>
<name>A0AAN7TTT2_9MYCE</name>
<dbReference type="PROSITE" id="PS00674">
    <property type="entry name" value="AAA"/>
    <property type="match status" value="1"/>
</dbReference>
<dbReference type="Gene3D" id="3.40.50.300">
    <property type="entry name" value="P-loop containing nucleotide triphosphate hydrolases"/>
    <property type="match status" value="2"/>
</dbReference>
<dbReference type="InterPro" id="IPR003960">
    <property type="entry name" value="ATPase_AAA_CS"/>
</dbReference>
<dbReference type="AlphaFoldDB" id="A0AAN7TTT2"/>